<reference evidence="8 9" key="1">
    <citation type="journal article" date="2020" name="Mol. Plant">
        <title>The Chromosome-Based Rubber Tree Genome Provides New Insights into Spurge Genome Evolution and Rubber Biosynthesis.</title>
        <authorList>
            <person name="Liu J."/>
            <person name="Shi C."/>
            <person name="Shi C.C."/>
            <person name="Li W."/>
            <person name="Zhang Q.J."/>
            <person name="Zhang Y."/>
            <person name="Li K."/>
            <person name="Lu H.F."/>
            <person name="Shi C."/>
            <person name="Zhu S.T."/>
            <person name="Xiao Z.Y."/>
            <person name="Nan H."/>
            <person name="Yue Y."/>
            <person name="Zhu X.G."/>
            <person name="Wu Y."/>
            <person name="Hong X.N."/>
            <person name="Fan G.Y."/>
            <person name="Tong Y."/>
            <person name="Zhang D."/>
            <person name="Mao C.L."/>
            <person name="Liu Y.L."/>
            <person name="Hao S.J."/>
            <person name="Liu W.Q."/>
            <person name="Lv M.Q."/>
            <person name="Zhang H.B."/>
            <person name="Liu Y."/>
            <person name="Hu-Tang G.R."/>
            <person name="Wang J.P."/>
            <person name="Wang J.H."/>
            <person name="Sun Y.H."/>
            <person name="Ni S.B."/>
            <person name="Chen W.B."/>
            <person name="Zhang X.C."/>
            <person name="Jiao Y.N."/>
            <person name="Eichler E.E."/>
            <person name="Li G.H."/>
            <person name="Liu X."/>
            <person name="Gao L.Z."/>
        </authorList>
    </citation>
    <scope>NUCLEOTIDE SEQUENCE [LARGE SCALE GENOMIC DNA]</scope>
    <source>
        <strain evidence="9">cv. GT1</strain>
        <tissue evidence="8">Leaf</tissue>
    </source>
</reference>
<evidence type="ECO:0000259" key="7">
    <source>
        <dbReference type="Pfam" id="PF00107"/>
    </source>
</evidence>
<dbReference type="PANTHER" id="PTHR42683">
    <property type="entry name" value="ALDEHYDE REDUCTASE"/>
    <property type="match status" value="1"/>
</dbReference>
<dbReference type="FunFam" id="3.40.50.720:FF:000022">
    <property type="entry name" value="Cinnamyl alcohol dehydrogenase"/>
    <property type="match status" value="1"/>
</dbReference>
<keyword evidence="3" id="KW-0479">Metal-binding</keyword>
<dbReference type="InterPro" id="IPR036291">
    <property type="entry name" value="NAD(P)-bd_dom_sf"/>
</dbReference>
<protein>
    <recommendedName>
        <fullName evidence="7">Alcohol dehydrogenase-like C-terminal domain-containing protein</fullName>
    </recommendedName>
</protein>
<accession>A0A6A6MK24</accession>
<keyword evidence="5" id="KW-0560">Oxidoreductase</keyword>
<evidence type="ECO:0000256" key="3">
    <source>
        <dbReference type="ARBA" id="ARBA00022723"/>
    </source>
</evidence>
<sequence length="162" mass="17527">MNRYCYVIPDNYPLALAAPLLCAGITVHTPMMHHKMNQPGKSLGVIGLVGLGHMAVKFGKAFGLNVTLLSTSISKKDEALNLLGADKFVLSTDEEQMKDSGRSLDFIVDTASGDHQFDPYLSLLNTRGILGSESNIVDLLTKGLARQQILQTSRGMGLKPIK</sequence>
<comment type="cofactor">
    <cofactor evidence="1">
        <name>Zn(2+)</name>
        <dbReference type="ChEBI" id="CHEBI:29105"/>
    </cofactor>
</comment>
<dbReference type="InterPro" id="IPR013149">
    <property type="entry name" value="ADH-like_C"/>
</dbReference>
<dbReference type="Gene3D" id="3.40.50.720">
    <property type="entry name" value="NAD(P)-binding Rossmann-like Domain"/>
    <property type="match status" value="1"/>
</dbReference>
<evidence type="ECO:0000313" key="9">
    <source>
        <dbReference type="Proteomes" id="UP000467840"/>
    </source>
</evidence>
<evidence type="ECO:0000256" key="4">
    <source>
        <dbReference type="ARBA" id="ARBA00022833"/>
    </source>
</evidence>
<dbReference type="SUPFAM" id="SSF51735">
    <property type="entry name" value="NAD(P)-binding Rossmann-fold domains"/>
    <property type="match status" value="1"/>
</dbReference>
<comment type="similarity">
    <text evidence="2">Belongs to the zinc-containing alcohol dehydrogenase family.</text>
</comment>
<keyword evidence="9" id="KW-1185">Reference proteome</keyword>
<keyword evidence="6" id="KW-0812">Transmembrane</keyword>
<comment type="caution">
    <text evidence="8">The sequence shown here is derived from an EMBL/GenBank/DDBJ whole genome shotgun (WGS) entry which is preliminary data.</text>
</comment>
<name>A0A6A6MK24_HEVBR</name>
<keyword evidence="6" id="KW-1133">Transmembrane helix</keyword>
<evidence type="ECO:0000313" key="8">
    <source>
        <dbReference type="EMBL" id="KAF2314090.1"/>
    </source>
</evidence>
<dbReference type="Pfam" id="PF00107">
    <property type="entry name" value="ADH_zinc_N"/>
    <property type="match status" value="1"/>
</dbReference>
<gene>
    <name evidence="8" type="ORF">GH714_022114</name>
</gene>
<keyword evidence="4" id="KW-0862">Zinc</keyword>
<feature type="domain" description="Alcohol dehydrogenase-like C-terminal" evidence="7">
    <location>
        <begin position="50"/>
        <end position="128"/>
    </location>
</feature>
<organism evidence="8 9">
    <name type="scientific">Hevea brasiliensis</name>
    <name type="common">Para rubber tree</name>
    <name type="synonym">Siphonia brasiliensis</name>
    <dbReference type="NCBI Taxonomy" id="3981"/>
    <lineage>
        <taxon>Eukaryota</taxon>
        <taxon>Viridiplantae</taxon>
        <taxon>Streptophyta</taxon>
        <taxon>Embryophyta</taxon>
        <taxon>Tracheophyta</taxon>
        <taxon>Spermatophyta</taxon>
        <taxon>Magnoliopsida</taxon>
        <taxon>eudicotyledons</taxon>
        <taxon>Gunneridae</taxon>
        <taxon>Pentapetalae</taxon>
        <taxon>rosids</taxon>
        <taxon>fabids</taxon>
        <taxon>Malpighiales</taxon>
        <taxon>Euphorbiaceae</taxon>
        <taxon>Crotonoideae</taxon>
        <taxon>Micrandreae</taxon>
        <taxon>Hevea</taxon>
    </lineage>
</organism>
<dbReference type="InterPro" id="IPR047109">
    <property type="entry name" value="CAD-like"/>
</dbReference>
<evidence type="ECO:0000256" key="5">
    <source>
        <dbReference type="ARBA" id="ARBA00023002"/>
    </source>
</evidence>
<dbReference type="GO" id="GO:0046872">
    <property type="term" value="F:metal ion binding"/>
    <property type="evidence" value="ECO:0007669"/>
    <property type="project" value="UniProtKB-KW"/>
</dbReference>
<dbReference type="Gene3D" id="3.90.180.10">
    <property type="entry name" value="Medium-chain alcohol dehydrogenases, catalytic domain"/>
    <property type="match status" value="1"/>
</dbReference>
<evidence type="ECO:0000256" key="6">
    <source>
        <dbReference type="SAM" id="Phobius"/>
    </source>
</evidence>
<evidence type="ECO:0000256" key="1">
    <source>
        <dbReference type="ARBA" id="ARBA00001947"/>
    </source>
</evidence>
<dbReference type="AlphaFoldDB" id="A0A6A6MK24"/>
<keyword evidence="6" id="KW-0472">Membrane</keyword>
<evidence type="ECO:0000256" key="2">
    <source>
        <dbReference type="ARBA" id="ARBA00008072"/>
    </source>
</evidence>
<proteinExistence type="inferred from homology"/>
<dbReference type="Proteomes" id="UP000467840">
    <property type="component" value="Chromosome 15"/>
</dbReference>
<dbReference type="GO" id="GO:0016616">
    <property type="term" value="F:oxidoreductase activity, acting on the CH-OH group of donors, NAD or NADP as acceptor"/>
    <property type="evidence" value="ECO:0007669"/>
    <property type="project" value="InterPro"/>
</dbReference>
<feature type="transmembrane region" description="Helical" evidence="6">
    <location>
        <begin position="12"/>
        <end position="31"/>
    </location>
</feature>
<dbReference type="EMBL" id="JAAGAX010000005">
    <property type="protein sequence ID" value="KAF2314090.1"/>
    <property type="molecule type" value="Genomic_DNA"/>
</dbReference>